<organism evidence="7 8">
    <name type="scientific">Blautia liquoris</name>
    <dbReference type="NCBI Taxonomy" id="2779518"/>
    <lineage>
        <taxon>Bacteria</taxon>
        <taxon>Bacillati</taxon>
        <taxon>Bacillota</taxon>
        <taxon>Clostridia</taxon>
        <taxon>Lachnospirales</taxon>
        <taxon>Lachnospiraceae</taxon>
        <taxon>Blautia</taxon>
    </lineage>
</organism>
<feature type="transmembrane region" description="Helical" evidence="6">
    <location>
        <begin position="127"/>
        <end position="149"/>
    </location>
</feature>
<evidence type="ECO:0000256" key="6">
    <source>
        <dbReference type="SAM" id="Phobius"/>
    </source>
</evidence>
<reference evidence="7 8" key="1">
    <citation type="submission" date="2020-10" db="EMBL/GenBank/DDBJ databases">
        <title>Blautia liquoris sp.nov., isolated from the mud in a fermentation cellar used for the production of Chinese strong-flavoured liquor.</title>
        <authorList>
            <person name="Lu L."/>
        </authorList>
    </citation>
    <scope>NUCLEOTIDE SEQUENCE [LARGE SCALE GENOMIC DNA]</scope>
    <source>
        <strain evidence="7 8">LZLJ-3</strain>
    </source>
</reference>
<dbReference type="AlphaFoldDB" id="A0A7M2RIP1"/>
<proteinExistence type="predicted"/>
<dbReference type="EMBL" id="CP063304">
    <property type="protein sequence ID" value="QOV19407.1"/>
    <property type="molecule type" value="Genomic_DNA"/>
</dbReference>
<dbReference type="Proteomes" id="UP000593601">
    <property type="component" value="Chromosome"/>
</dbReference>
<evidence type="ECO:0000256" key="2">
    <source>
        <dbReference type="ARBA" id="ARBA00022475"/>
    </source>
</evidence>
<feature type="transmembrane region" description="Helical" evidence="6">
    <location>
        <begin position="12"/>
        <end position="33"/>
    </location>
</feature>
<evidence type="ECO:0000256" key="3">
    <source>
        <dbReference type="ARBA" id="ARBA00022692"/>
    </source>
</evidence>
<feature type="transmembrane region" description="Helical" evidence="6">
    <location>
        <begin position="45"/>
        <end position="69"/>
    </location>
</feature>
<dbReference type="GO" id="GO:0140359">
    <property type="term" value="F:ABC-type transporter activity"/>
    <property type="evidence" value="ECO:0007669"/>
    <property type="project" value="InterPro"/>
</dbReference>
<feature type="transmembrane region" description="Helical" evidence="6">
    <location>
        <begin position="209"/>
        <end position="228"/>
    </location>
</feature>
<keyword evidence="3 6" id="KW-0812">Transmembrane</keyword>
<dbReference type="GO" id="GO:0005886">
    <property type="term" value="C:plasma membrane"/>
    <property type="evidence" value="ECO:0007669"/>
    <property type="project" value="UniProtKB-SubCell"/>
</dbReference>
<evidence type="ECO:0000256" key="5">
    <source>
        <dbReference type="ARBA" id="ARBA00023136"/>
    </source>
</evidence>
<evidence type="ECO:0000256" key="4">
    <source>
        <dbReference type="ARBA" id="ARBA00022989"/>
    </source>
</evidence>
<keyword evidence="5 6" id="KW-0472">Membrane</keyword>
<dbReference type="RefSeq" id="WP_193735727.1">
    <property type="nucleotide sequence ID" value="NZ_CP063304.1"/>
</dbReference>
<evidence type="ECO:0000313" key="7">
    <source>
        <dbReference type="EMBL" id="QOV19407.1"/>
    </source>
</evidence>
<gene>
    <name evidence="7" type="ORF">INP51_16000</name>
</gene>
<accession>A0A7M2RIP1</accession>
<feature type="transmembrane region" description="Helical" evidence="6">
    <location>
        <begin position="95"/>
        <end position="115"/>
    </location>
</feature>
<feature type="transmembrane region" description="Helical" evidence="6">
    <location>
        <begin position="156"/>
        <end position="179"/>
    </location>
</feature>
<keyword evidence="2" id="KW-1003">Cell membrane</keyword>
<dbReference type="PANTHER" id="PTHR30294">
    <property type="entry name" value="MEMBRANE COMPONENT OF ABC TRANSPORTER YHHJ-RELATED"/>
    <property type="match status" value="1"/>
</dbReference>
<dbReference type="KEGG" id="bliq:INP51_16000"/>
<evidence type="ECO:0000256" key="1">
    <source>
        <dbReference type="ARBA" id="ARBA00004651"/>
    </source>
</evidence>
<keyword evidence="8" id="KW-1185">Reference proteome</keyword>
<protein>
    <submittedName>
        <fullName evidence="7">ABC-2 transporter permease</fullName>
    </submittedName>
</protein>
<feature type="transmembrane region" description="Helical" evidence="6">
    <location>
        <begin position="185"/>
        <end position="202"/>
    </location>
</feature>
<feature type="transmembrane region" description="Helical" evidence="6">
    <location>
        <begin position="262"/>
        <end position="281"/>
    </location>
</feature>
<sequence>MKAIYKKEIRNYMTSMIGYVFMAFILAIVGLYFSAVNISSGSPQIGYSLSSSTFAFLICVPILTMRVIAEERKQKTDQLLLTTPVRIGEIITGKYLALITIFFIPLVVISLYPLILRKFGTVSMGMSYTSILGFFLLGCAEIAVGLFLSSVTESQMIAAILSFAILFICYLSDGIGSLFPQTAKSSFAVFIVLIFCVCLWIGSMIKNTIITGIFTVVAEGALVITYIVKSSLFEGSIQKFFNIFNFTNHFNNFTKGILDLNGIVYFLSVIVICLFLTDQAISKRRWN</sequence>
<dbReference type="PANTHER" id="PTHR30294:SF29">
    <property type="entry name" value="MULTIDRUG ABC TRANSPORTER PERMEASE YBHS-RELATED"/>
    <property type="match status" value="1"/>
</dbReference>
<evidence type="ECO:0000313" key="8">
    <source>
        <dbReference type="Proteomes" id="UP000593601"/>
    </source>
</evidence>
<dbReference type="Pfam" id="PF12679">
    <property type="entry name" value="ABC2_membrane_2"/>
    <property type="match status" value="1"/>
</dbReference>
<comment type="subcellular location">
    <subcellularLocation>
        <location evidence="1">Cell membrane</location>
        <topology evidence="1">Multi-pass membrane protein</topology>
    </subcellularLocation>
</comment>
<name>A0A7M2RIP1_9FIRM</name>
<dbReference type="InterPro" id="IPR051449">
    <property type="entry name" value="ABC-2_transporter_component"/>
</dbReference>
<keyword evidence="4 6" id="KW-1133">Transmembrane helix</keyword>